<evidence type="ECO:0000256" key="14">
    <source>
        <dbReference type="SAM" id="MobiDB-lite"/>
    </source>
</evidence>
<protein>
    <recommendedName>
        <fullName evidence="10">5-methyltetrahydropteroyltriglutamate--homocysteine methyltransferase</fullName>
        <ecNumber evidence="10">2.1.1.14</ecNumber>
    </recommendedName>
    <alternativeName>
        <fullName evidence="10">Cobalamin-independent methionine synthase</fullName>
    </alternativeName>
    <alternativeName>
        <fullName evidence="10">Methionine synthase, vitamin-B12 independent isozyme</fullName>
    </alternativeName>
</protein>
<comment type="caution">
    <text evidence="10">Lacks conserved residue(s) required for the propagation of feature annotation.</text>
</comment>
<dbReference type="OrthoDB" id="244285at2"/>
<feature type="domain" description="Cobalamin-independent methionine synthase MetE N-terminal" evidence="16">
    <location>
        <begin position="17"/>
        <end position="328"/>
    </location>
</feature>
<dbReference type="GO" id="GO:0008270">
    <property type="term" value="F:zinc ion binding"/>
    <property type="evidence" value="ECO:0007669"/>
    <property type="project" value="InterPro"/>
</dbReference>
<dbReference type="AlphaFoldDB" id="A0A411YIE9"/>
<feature type="binding site" evidence="12">
    <location>
        <position position="672"/>
    </location>
    <ligand>
        <name>Zn(2+)</name>
        <dbReference type="ChEBI" id="CHEBI:29105"/>
        <label>1</label>
        <note>catalytic</note>
    </ligand>
</feature>
<organism evidence="17 18">
    <name type="scientific">Egibacter rhizosphaerae</name>
    <dbReference type="NCBI Taxonomy" id="1670831"/>
    <lineage>
        <taxon>Bacteria</taxon>
        <taxon>Bacillati</taxon>
        <taxon>Actinomycetota</taxon>
        <taxon>Nitriliruptoria</taxon>
        <taxon>Egibacterales</taxon>
        <taxon>Egibacteraceae</taxon>
        <taxon>Egibacter</taxon>
    </lineage>
</organism>
<feature type="active site" description="Proton donor" evidence="10 13">
    <location>
        <position position="701"/>
    </location>
</feature>
<keyword evidence="6 10" id="KW-0808">Transferase</keyword>
<feature type="binding site" evidence="12">
    <location>
        <position position="733"/>
    </location>
    <ligand>
        <name>Zn(2+)</name>
        <dbReference type="ChEBI" id="CHEBI:29105"/>
        <label>1</label>
        <note>catalytic</note>
    </ligand>
</feature>
<evidence type="ECO:0000256" key="4">
    <source>
        <dbReference type="ARBA" id="ARBA00022603"/>
    </source>
</evidence>
<dbReference type="PIRSF" id="PIRSF000382">
    <property type="entry name" value="MeTrfase_B12_ind"/>
    <property type="match status" value="1"/>
</dbReference>
<keyword evidence="10" id="KW-0677">Repeat</keyword>
<dbReference type="KEGG" id="erz:ER308_16775"/>
<keyword evidence="18" id="KW-1185">Reference proteome</keyword>
<proteinExistence type="inferred from homology"/>
<comment type="function">
    <text evidence="1 10">Catalyzes the transfer of a methyl group from 5-methyltetrahydrofolate to homocysteine resulting in methionine formation.</text>
</comment>
<dbReference type="Pfam" id="PF08267">
    <property type="entry name" value="Meth_synt_1"/>
    <property type="match status" value="1"/>
</dbReference>
<evidence type="ECO:0000256" key="10">
    <source>
        <dbReference type="HAMAP-Rule" id="MF_00172"/>
    </source>
</evidence>
<dbReference type="PANTHER" id="PTHR30519">
    <property type="entry name" value="5-METHYLTETRAHYDROPTEROYLTRIGLUTAMATE--HOMOCYSTEINE METHYLTRANSFERASE"/>
    <property type="match status" value="1"/>
</dbReference>
<evidence type="ECO:0000256" key="5">
    <source>
        <dbReference type="ARBA" id="ARBA00022605"/>
    </source>
</evidence>
<feature type="compositionally biased region" description="Basic and acidic residues" evidence="14">
    <location>
        <begin position="377"/>
        <end position="386"/>
    </location>
</feature>
<feature type="binding site" evidence="10">
    <location>
        <position position="672"/>
    </location>
    <ligand>
        <name>Zn(2+)</name>
        <dbReference type="ChEBI" id="CHEBI:29105"/>
        <note>catalytic</note>
    </ligand>
</feature>
<feature type="binding site" evidence="10 11">
    <location>
        <position position="568"/>
    </location>
    <ligand>
        <name>5-methyltetrahydropteroyltri-L-glutamate</name>
        <dbReference type="ChEBI" id="CHEBI:58207"/>
    </ligand>
</feature>
<feature type="binding site" evidence="10">
    <location>
        <position position="733"/>
    </location>
    <ligand>
        <name>Zn(2+)</name>
        <dbReference type="ChEBI" id="CHEBI:29105"/>
        <note>catalytic</note>
    </ligand>
</feature>
<dbReference type="EC" id="2.1.1.14" evidence="10"/>
<dbReference type="GO" id="GO:0003871">
    <property type="term" value="F:5-methyltetrahydropteroyltriglutamate-homocysteine S-methyltransferase activity"/>
    <property type="evidence" value="ECO:0007669"/>
    <property type="project" value="UniProtKB-UniRule"/>
</dbReference>
<evidence type="ECO:0000313" key="17">
    <source>
        <dbReference type="EMBL" id="QBI21064.1"/>
    </source>
</evidence>
<evidence type="ECO:0000256" key="13">
    <source>
        <dbReference type="PIRSR" id="PIRSR000382-3"/>
    </source>
</evidence>
<evidence type="ECO:0000256" key="11">
    <source>
        <dbReference type="PIRSR" id="PIRSR000382-1"/>
    </source>
</evidence>
<dbReference type="Proteomes" id="UP000291469">
    <property type="component" value="Chromosome"/>
</dbReference>
<feature type="binding site" evidence="12">
    <location>
        <position position="650"/>
    </location>
    <ligand>
        <name>Zn(2+)</name>
        <dbReference type="ChEBI" id="CHEBI:29105"/>
        <label>1</label>
        <note>catalytic</note>
    </ligand>
</feature>
<keyword evidence="5 10" id="KW-0028">Amino-acid biosynthesis</keyword>
<feature type="binding site" evidence="10 11">
    <location>
        <position position="491"/>
    </location>
    <ligand>
        <name>L-methionine</name>
        <dbReference type="ChEBI" id="CHEBI:57844"/>
    </ligand>
</feature>
<evidence type="ECO:0000313" key="18">
    <source>
        <dbReference type="Proteomes" id="UP000291469"/>
    </source>
</evidence>
<gene>
    <name evidence="10 17" type="primary">metE</name>
    <name evidence="17" type="ORF">ER308_16775</name>
</gene>
<dbReference type="InterPro" id="IPR006276">
    <property type="entry name" value="Cobalamin-indep_Met_synthase"/>
</dbReference>
<feature type="binding site" evidence="12">
    <location>
        <position position="648"/>
    </location>
    <ligand>
        <name>Zn(2+)</name>
        <dbReference type="ChEBI" id="CHEBI:29105"/>
        <label>1</label>
        <note>catalytic</note>
    </ligand>
</feature>
<feature type="binding site" evidence="10 11">
    <location>
        <begin position="438"/>
        <end position="440"/>
    </location>
    <ligand>
        <name>L-homocysteine</name>
        <dbReference type="ChEBI" id="CHEBI:58199"/>
    </ligand>
</feature>
<dbReference type="UniPathway" id="UPA00051">
    <property type="reaction ID" value="UER00082"/>
</dbReference>
<feature type="domain" description="Cobalamin-independent methionine synthase MetE C-terminal/archaeal" evidence="15">
    <location>
        <begin position="433"/>
        <end position="755"/>
    </location>
</feature>
<evidence type="ECO:0000259" key="15">
    <source>
        <dbReference type="Pfam" id="PF01717"/>
    </source>
</evidence>
<dbReference type="SUPFAM" id="SSF51726">
    <property type="entry name" value="UROD/MetE-like"/>
    <property type="match status" value="2"/>
</dbReference>
<feature type="binding site" evidence="10">
    <location>
        <position position="612"/>
    </location>
    <ligand>
        <name>5-methyltetrahydropteroyltri-L-glutamate</name>
        <dbReference type="ChEBI" id="CHEBI:58207"/>
    </ligand>
</feature>
<comment type="catalytic activity">
    <reaction evidence="10">
        <text>5-methyltetrahydropteroyltri-L-glutamate + L-homocysteine = tetrahydropteroyltri-L-glutamate + L-methionine</text>
        <dbReference type="Rhea" id="RHEA:21196"/>
        <dbReference type="ChEBI" id="CHEBI:57844"/>
        <dbReference type="ChEBI" id="CHEBI:58140"/>
        <dbReference type="ChEBI" id="CHEBI:58199"/>
        <dbReference type="ChEBI" id="CHEBI:58207"/>
        <dbReference type="EC" id="2.1.1.14"/>
    </reaction>
</comment>
<comment type="similarity">
    <text evidence="3 10">Belongs to the vitamin-B12 independent methionine synthase family.</text>
</comment>
<feature type="binding site" evidence="10 11">
    <location>
        <begin position="438"/>
        <end position="440"/>
    </location>
    <ligand>
        <name>L-methionine</name>
        <dbReference type="ChEBI" id="CHEBI:57844"/>
    </ligand>
</feature>
<feature type="binding site" evidence="10 11">
    <location>
        <position position="606"/>
    </location>
    <ligand>
        <name>L-homocysteine</name>
        <dbReference type="ChEBI" id="CHEBI:58199"/>
    </ligand>
</feature>
<dbReference type="InterPro" id="IPR038071">
    <property type="entry name" value="UROD/MetE-like_sf"/>
</dbReference>
<feature type="binding site" evidence="10">
    <location>
        <position position="648"/>
    </location>
    <ligand>
        <name>Zn(2+)</name>
        <dbReference type="ChEBI" id="CHEBI:29105"/>
        <note>catalytic</note>
    </ligand>
</feature>
<dbReference type="InterPro" id="IPR002629">
    <property type="entry name" value="Met_Synth_C/arc"/>
</dbReference>
<feature type="binding site" evidence="11">
    <location>
        <position position="128"/>
    </location>
    <ligand>
        <name>5-methyltetrahydropteroyltri-L-glutamate</name>
        <dbReference type="ChEBI" id="CHEBI:58207"/>
    </ligand>
</feature>
<evidence type="ECO:0000256" key="9">
    <source>
        <dbReference type="ARBA" id="ARBA00023167"/>
    </source>
</evidence>
<evidence type="ECO:0000256" key="2">
    <source>
        <dbReference type="ARBA" id="ARBA00004681"/>
    </source>
</evidence>
<evidence type="ECO:0000256" key="6">
    <source>
        <dbReference type="ARBA" id="ARBA00022679"/>
    </source>
</evidence>
<dbReference type="GO" id="GO:0032259">
    <property type="term" value="P:methylation"/>
    <property type="evidence" value="ECO:0007669"/>
    <property type="project" value="UniProtKB-KW"/>
</dbReference>
<feature type="binding site" evidence="10">
    <location>
        <position position="491"/>
    </location>
    <ligand>
        <name>L-homocysteine</name>
        <dbReference type="ChEBI" id="CHEBI:58199"/>
    </ligand>
</feature>
<evidence type="ECO:0000256" key="12">
    <source>
        <dbReference type="PIRSR" id="PIRSR000382-2"/>
    </source>
</evidence>
<accession>A0A411YIE9</accession>
<dbReference type="EMBL" id="CP036402">
    <property type="protein sequence ID" value="QBI21064.1"/>
    <property type="molecule type" value="Genomic_DNA"/>
</dbReference>
<evidence type="ECO:0000259" key="16">
    <source>
        <dbReference type="Pfam" id="PF08267"/>
    </source>
</evidence>
<dbReference type="GO" id="GO:0009086">
    <property type="term" value="P:methionine biosynthetic process"/>
    <property type="evidence" value="ECO:0007669"/>
    <property type="project" value="UniProtKB-UniRule"/>
</dbReference>
<feature type="binding site" evidence="10 11">
    <location>
        <position position="606"/>
    </location>
    <ligand>
        <name>L-methionine</name>
        <dbReference type="ChEBI" id="CHEBI:57844"/>
    </ligand>
</feature>
<sequence length="758" mass="82754">MSDEDTSRIGPPAVGATILGYPRIGPNRELKAALEGYWRGDLAVEDLAAATRELRSATWSRLDDAGLDSVPSNTHSLYDHVLDTTDMLGAVPPRFAALDLSDLDTYFAMARGHGDAPPLELTKWFDTNYHYLVPEIGPDTPISLAGDKPVAEYREARDLGLDTRPVVLGPVTYLLLAARAPEAPEGFHPVDRLDDVLTAYVDLLERLAVEGAAWVQLDEPAFVADRSDGELAALEHAYRVLAQPARRPALLVAGYYGDLGPALGTLAASPVEAIALDLVEGAVPGDRSDHGTVGGLADKTVVTGVVDGRNVWRTDPERALGQLERVGALAGATAVGTASPLLHVPHDVTREAHLPHELRQRLAFADQKLAEVVELADAHRQGRRGETSAADPAPRGDEDVRRRVAALTPEDARRAPYETRAVAQRRRLALPALPTTTIGSFPQTREIRQARAAHRAGRQSEEEYAQAMRDEVARVVELQESLELDVLVHGEPERNDMVQYFAEQLSGYAATEHGWVQSFGTSCVRPPILHDDVVRDAPMTVGWATYAQSLTDRPMKGMLTGPVTMLAWSFVRDDQPLADTARQVALAVRDEARDLEAAGIGVIQVDEPALRELLPLRAAERPAYLEWAVEAFRLATSGVGDATQIHTHMCYAEFGDVLDAIDALDADVTSVEAARSRMAVVDELDEIAFEREIGPGVYDIHSPRVPTAEEMEELLRLGLQRIPAERLWVNPDCGLKTRDYDEVEPALARMVDAARRLR</sequence>
<evidence type="ECO:0000256" key="7">
    <source>
        <dbReference type="ARBA" id="ARBA00022723"/>
    </source>
</evidence>
<feature type="binding site" evidence="11">
    <location>
        <position position="31"/>
    </location>
    <ligand>
        <name>5-methyltetrahydropteroyltri-L-glutamate</name>
        <dbReference type="ChEBI" id="CHEBI:58207"/>
    </ligand>
</feature>
<comment type="cofactor">
    <cofactor evidence="10">
        <name>Zn(2+)</name>
        <dbReference type="ChEBI" id="CHEBI:29105"/>
    </cofactor>
    <text evidence="10">Binds 1 zinc ion per subunit.</text>
</comment>
<keyword evidence="4 10" id="KW-0489">Methyltransferase</keyword>
<comment type="pathway">
    <text evidence="2 10">Amino-acid biosynthesis; L-methionine biosynthesis via de novo pathway; L-methionine from L-homocysteine (MetE route): step 1/1.</text>
</comment>
<keyword evidence="7 10" id="KW-0479">Metal-binding</keyword>
<dbReference type="CDD" id="cd03312">
    <property type="entry name" value="CIMS_N_terminal_like"/>
    <property type="match status" value="1"/>
</dbReference>
<dbReference type="Gene3D" id="3.20.20.210">
    <property type="match status" value="2"/>
</dbReference>
<dbReference type="CDD" id="cd03311">
    <property type="entry name" value="CIMS_C_terminal_like"/>
    <property type="match status" value="1"/>
</dbReference>
<feature type="region of interest" description="Disordered" evidence="14">
    <location>
        <begin position="377"/>
        <end position="401"/>
    </location>
</feature>
<reference evidence="17 18" key="1">
    <citation type="submission" date="2019-01" db="EMBL/GenBank/DDBJ databases">
        <title>Egibacter rhizosphaerae EGI 80759T.</title>
        <authorList>
            <person name="Chen D.-D."/>
            <person name="Tian Y."/>
            <person name="Jiao J.-Y."/>
            <person name="Zhang X.-T."/>
            <person name="Zhang Y.-G."/>
            <person name="Zhang Y."/>
            <person name="Xiao M."/>
            <person name="Shu W.-S."/>
            <person name="Li W.-J."/>
        </authorList>
    </citation>
    <scope>NUCLEOTIDE SEQUENCE [LARGE SCALE GENOMIC DNA]</scope>
    <source>
        <strain evidence="17 18">EGI 80759</strain>
    </source>
</reference>
<comment type="cofactor">
    <cofactor evidence="12">
        <name>Zn(2+)</name>
        <dbReference type="ChEBI" id="CHEBI:29105"/>
    </cofactor>
    <text evidence="12">Binds 2 Zn(2+) ions per subunit.</text>
</comment>
<dbReference type="Pfam" id="PF01717">
    <property type="entry name" value="Meth_synt_2"/>
    <property type="match status" value="1"/>
</dbReference>
<name>A0A411YIE9_9ACTN</name>
<evidence type="ECO:0000256" key="3">
    <source>
        <dbReference type="ARBA" id="ARBA00009553"/>
    </source>
</evidence>
<dbReference type="NCBIfam" id="TIGR01371">
    <property type="entry name" value="met_syn_B12ind"/>
    <property type="match status" value="1"/>
</dbReference>
<keyword evidence="8 10" id="KW-0862">Zinc</keyword>
<feature type="binding site" evidence="10">
    <location>
        <begin position="28"/>
        <end position="31"/>
    </location>
    <ligand>
        <name>5-methyltetrahydropteroyltri-L-glutamate</name>
        <dbReference type="ChEBI" id="CHEBI:58207"/>
    </ligand>
</feature>
<evidence type="ECO:0000256" key="1">
    <source>
        <dbReference type="ARBA" id="ARBA00002777"/>
    </source>
</evidence>
<dbReference type="HAMAP" id="MF_00172">
    <property type="entry name" value="Meth_synth"/>
    <property type="match status" value="1"/>
</dbReference>
<dbReference type="RefSeq" id="WP_131156057.1">
    <property type="nucleotide sequence ID" value="NZ_CP036402.1"/>
</dbReference>
<feature type="binding site" evidence="10">
    <location>
        <position position="123"/>
    </location>
    <ligand>
        <name>5-methyltetrahydropteroyltri-L-glutamate</name>
        <dbReference type="ChEBI" id="CHEBI:58207"/>
    </ligand>
</feature>
<dbReference type="InterPro" id="IPR013215">
    <property type="entry name" value="Cbl-indep_Met_Synth_N"/>
</dbReference>
<keyword evidence="9 10" id="KW-0486">Methionine biosynthesis</keyword>
<dbReference type="NCBIfam" id="NF003556">
    <property type="entry name" value="PRK05222.1"/>
    <property type="match status" value="1"/>
</dbReference>
<evidence type="ECO:0000256" key="8">
    <source>
        <dbReference type="ARBA" id="ARBA00022833"/>
    </source>
</evidence>
<feature type="binding site" evidence="10">
    <location>
        <position position="650"/>
    </location>
    <ligand>
        <name>Zn(2+)</name>
        <dbReference type="ChEBI" id="CHEBI:29105"/>
        <note>catalytic</note>
    </ligand>
</feature>